<feature type="region of interest" description="Disordered" evidence="2">
    <location>
        <begin position="210"/>
        <end position="230"/>
    </location>
</feature>
<dbReference type="EMBL" id="JNBR01000085">
    <property type="protein sequence ID" value="OQR98374.1"/>
    <property type="molecule type" value="Genomic_DNA"/>
</dbReference>
<feature type="coiled-coil region" evidence="1">
    <location>
        <begin position="276"/>
        <end position="321"/>
    </location>
</feature>
<evidence type="ECO:0000313" key="4">
    <source>
        <dbReference type="Proteomes" id="UP000243579"/>
    </source>
</evidence>
<dbReference type="AlphaFoldDB" id="A0A1V9ZK56"/>
<evidence type="ECO:0008006" key="5">
    <source>
        <dbReference type="Google" id="ProtNLM"/>
    </source>
</evidence>
<feature type="compositionally biased region" description="Basic and acidic residues" evidence="2">
    <location>
        <begin position="210"/>
        <end position="219"/>
    </location>
</feature>
<accession>A0A1V9ZK56</accession>
<dbReference type="PANTHER" id="PTHR37473">
    <property type="entry name" value="EF-HAND DOMAIN-CONTAINING PROTEIN"/>
    <property type="match status" value="1"/>
</dbReference>
<dbReference type="OrthoDB" id="75701at2759"/>
<feature type="compositionally biased region" description="Basic and acidic residues" evidence="2">
    <location>
        <begin position="92"/>
        <end position="104"/>
    </location>
</feature>
<proteinExistence type="predicted"/>
<evidence type="ECO:0000313" key="3">
    <source>
        <dbReference type="EMBL" id="OQR98374.1"/>
    </source>
</evidence>
<organism evidence="3 4">
    <name type="scientific">Achlya hypogyna</name>
    <name type="common">Oomycete</name>
    <name type="synonym">Protoachlya hypogyna</name>
    <dbReference type="NCBI Taxonomy" id="1202772"/>
    <lineage>
        <taxon>Eukaryota</taxon>
        <taxon>Sar</taxon>
        <taxon>Stramenopiles</taxon>
        <taxon>Oomycota</taxon>
        <taxon>Saprolegniomycetes</taxon>
        <taxon>Saprolegniales</taxon>
        <taxon>Achlyaceae</taxon>
        <taxon>Achlya</taxon>
    </lineage>
</organism>
<feature type="region of interest" description="Disordered" evidence="2">
    <location>
        <begin position="84"/>
        <end position="106"/>
    </location>
</feature>
<sequence>MEDHETDRITDVLEDVGFEAIFAIYSAGHEAIATEHLSAMLSKMGYTVSRRQLERFLDELDPDASGEITKPGFLKWFTAHADSLGDDDGDEPAARENDAEREPLSKIQSEMLEAKVQRKRTEEDVQLLANRLAHLRMEEKKAQKKIDEANKRAADIELVKRRNAEHLRWKREHMERQQNNVRSALVEHSKTSVLSQKRKENALQTLAEQRSKQAQDKKARQQQLATQLAKEKEAERKRLLQQSESIKKSELEAARKREAARKKHEQVLVRQARDKLADEYKKKSVAENILREMEDEEARLIEKLRNTQEHQKQAYMHLEQAIQLQLNND</sequence>
<name>A0A1V9ZK56_ACHHY</name>
<dbReference type="Gene3D" id="1.10.238.10">
    <property type="entry name" value="EF-hand"/>
    <property type="match status" value="1"/>
</dbReference>
<gene>
    <name evidence="3" type="ORF">ACHHYP_08671</name>
</gene>
<dbReference type="Proteomes" id="UP000243579">
    <property type="component" value="Unassembled WGS sequence"/>
</dbReference>
<dbReference type="SUPFAM" id="SSF47473">
    <property type="entry name" value="EF-hand"/>
    <property type="match status" value="1"/>
</dbReference>
<evidence type="ECO:0000256" key="2">
    <source>
        <dbReference type="SAM" id="MobiDB-lite"/>
    </source>
</evidence>
<keyword evidence="4" id="KW-1185">Reference proteome</keyword>
<reference evidence="3 4" key="1">
    <citation type="journal article" date="2014" name="Genome Biol. Evol.">
        <title>The secreted proteins of Achlya hypogyna and Thraustotheca clavata identify the ancestral oomycete secretome and reveal gene acquisitions by horizontal gene transfer.</title>
        <authorList>
            <person name="Misner I."/>
            <person name="Blouin N."/>
            <person name="Leonard G."/>
            <person name="Richards T.A."/>
            <person name="Lane C.E."/>
        </authorList>
    </citation>
    <scope>NUCLEOTIDE SEQUENCE [LARGE SCALE GENOMIC DNA]</scope>
    <source>
        <strain evidence="3 4">ATCC 48635</strain>
    </source>
</reference>
<protein>
    <recommendedName>
        <fullName evidence="5">EF-hand domain-containing protein</fullName>
    </recommendedName>
</protein>
<dbReference type="STRING" id="1202772.A0A1V9ZK56"/>
<comment type="caution">
    <text evidence="3">The sequence shown here is derived from an EMBL/GenBank/DDBJ whole genome shotgun (WGS) entry which is preliminary data.</text>
</comment>
<keyword evidence="1" id="KW-0175">Coiled coil</keyword>
<dbReference type="PANTHER" id="PTHR37473:SF1">
    <property type="entry name" value="EF-HAND DOMAIN-CONTAINING PROTEIN"/>
    <property type="match status" value="1"/>
</dbReference>
<dbReference type="InterPro" id="IPR011992">
    <property type="entry name" value="EF-hand-dom_pair"/>
</dbReference>
<evidence type="ECO:0000256" key="1">
    <source>
        <dbReference type="SAM" id="Coils"/>
    </source>
</evidence>